<dbReference type="SUPFAM" id="SSF48403">
    <property type="entry name" value="Ankyrin repeat"/>
    <property type="match status" value="1"/>
</dbReference>
<evidence type="ECO:0000256" key="6">
    <source>
        <dbReference type="ARBA" id="ARBA00022490"/>
    </source>
</evidence>
<dbReference type="GO" id="GO:0030017">
    <property type="term" value="C:sarcomere"/>
    <property type="evidence" value="ECO:0007669"/>
    <property type="project" value="UniProtKB-SubCell"/>
</dbReference>
<dbReference type="InterPro" id="IPR001245">
    <property type="entry name" value="Ser-Thr/Tyr_kinase_cat_dom"/>
</dbReference>
<dbReference type="Gene3D" id="3.30.200.20">
    <property type="entry name" value="Phosphorylase Kinase, domain 1"/>
    <property type="match status" value="1"/>
</dbReference>
<organism evidence="17 18">
    <name type="scientific">Chelonoidis abingdonii</name>
    <name type="common">Abingdon island giant tortoise</name>
    <name type="synonym">Testudo abingdonii</name>
    <dbReference type="NCBI Taxonomy" id="106734"/>
    <lineage>
        <taxon>Eukaryota</taxon>
        <taxon>Metazoa</taxon>
        <taxon>Chordata</taxon>
        <taxon>Craniata</taxon>
        <taxon>Vertebrata</taxon>
        <taxon>Euteleostomi</taxon>
        <taxon>Archelosauria</taxon>
        <taxon>Testudinata</taxon>
        <taxon>Testudines</taxon>
        <taxon>Cryptodira</taxon>
        <taxon>Durocryptodira</taxon>
        <taxon>Testudinoidea</taxon>
        <taxon>Testudinidae</taxon>
        <taxon>Chelonoidis</taxon>
    </lineage>
</organism>
<dbReference type="Gene3D" id="1.10.510.10">
    <property type="entry name" value="Transferase(Phosphotransferase) domain 1"/>
    <property type="match status" value="1"/>
</dbReference>
<dbReference type="GO" id="GO:0034446">
    <property type="term" value="P:substrate adhesion-dependent cell spreading"/>
    <property type="evidence" value="ECO:0007669"/>
    <property type="project" value="TreeGrafter"/>
</dbReference>
<dbReference type="Ensembl" id="ENSCABT00000014424.1">
    <property type="protein sequence ID" value="ENSCABP00000013148.1"/>
    <property type="gene ID" value="ENSCABG00000009595.1"/>
</dbReference>
<comment type="subcellular location">
    <subcellularLocation>
        <location evidence="1">Cell membrane</location>
        <topology evidence="1">Peripheral membrane protein</topology>
    </subcellularLocation>
    <subcellularLocation>
        <location evidence="3">Cytoplasm</location>
        <location evidence="3">Cell cortex</location>
    </subcellularLocation>
    <subcellularLocation>
        <location evidence="2">Cytoplasm</location>
        <location evidence="2">Myofibril</location>
        <location evidence="2">Sarcomere</location>
    </subcellularLocation>
</comment>
<keyword evidence="18" id="KW-1185">Reference proteome</keyword>
<dbReference type="Pfam" id="PF12796">
    <property type="entry name" value="Ank_2"/>
    <property type="match status" value="1"/>
</dbReference>
<dbReference type="CDD" id="cd14057">
    <property type="entry name" value="PK_ILK"/>
    <property type="match status" value="1"/>
</dbReference>
<feature type="repeat" description="ANK" evidence="15">
    <location>
        <begin position="33"/>
        <end position="65"/>
    </location>
</feature>
<evidence type="ECO:0000256" key="4">
    <source>
        <dbReference type="ARBA" id="ARBA00005843"/>
    </source>
</evidence>
<gene>
    <name evidence="17" type="primary">ILK</name>
</gene>
<dbReference type="GO" id="GO:0004674">
    <property type="term" value="F:protein serine/threonine kinase activity"/>
    <property type="evidence" value="ECO:0007669"/>
    <property type="project" value="TreeGrafter"/>
</dbReference>
<dbReference type="Gene3D" id="1.25.40.20">
    <property type="entry name" value="Ankyrin repeat-containing domain"/>
    <property type="match status" value="1"/>
</dbReference>
<evidence type="ECO:0000256" key="13">
    <source>
        <dbReference type="ARBA" id="ARBA00049752"/>
    </source>
</evidence>
<dbReference type="InterPro" id="IPR036770">
    <property type="entry name" value="Ankyrin_rpt-contain_sf"/>
</dbReference>
<accession>A0A8C0GU39</accession>
<keyword evidence="8 15" id="KW-0040">ANK repeat</keyword>
<keyword evidence="9" id="KW-0472">Membrane</keyword>
<keyword evidence="5" id="KW-1003">Cell membrane</keyword>
<dbReference type="GO" id="GO:0007229">
    <property type="term" value="P:integrin-mediated signaling pathway"/>
    <property type="evidence" value="ECO:0007669"/>
    <property type="project" value="TreeGrafter"/>
</dbReference>
<evidence type="ECO:0000256" key="14">
    <source>
        <dbReference type="ARBA" id="ARBA00049807"/>
    </source>
</evidence>
<evidence type="ECO:0000259" key="16">
    <source>
        <dbReference type="PROSITE" id="PS50011"/>
    </source>
</evidence>
<dbReference type="InterPro" id="IPR051681">
    <property type="entry name" value="Ser/Thr_Kinases-Pseudokinases"/>
</dbReference>
<dbReference type="FunFam" id="3.30.200.20:FF:000245">
    <property type="entry name" value="Integrin-linked protein kinase"/>
    <property type="match status" value="1"/>
</dbReference>
<dbReference type="GO" id="GO:0007160">
    <property type="term" value="P:cell-matrix adhesion"/>
    <property type="evidence" value="ECO:0007669"/>
    <property type="project" value="TreeGrafter"/>
</dbReference>
<dbReference type="GO" id="GO:0005886">
    <property type="term" value="C:plasma membrane"/>
    <property type="evidence" value="ECO:0007669"/>
    <property type="project" value="UniProtKB-SubCell"/>
</dbReference>
<dbReference type="OMA" id="CREGNAM"/>
<keyword evidence="6" id="KW-0963">Cytoplasm</keyword>
<reference evidence="17" key="1">
    <citation type="submission" date="2025-08" db="UniProtKB">
        <authorList>
            <consortium name="Ensembl"/>
        </authorList>
    </citation>
    <scope>IDENTIFICATION</scope>
</reference>
<evidence type="ECO:0000256" key="2">
    <source>
        <dbReference type="ARBA" id="ARBA00004204"/>
    </source>
</evidence>
<dbReference type="Proteomes" id="UP000694404">
    <property type="component" value="Unplaced"/>
</dbReference>
<dbReference type="GO" id="GO:0005938">
    <property type="term" value="C:cell cortex"/>
    <property type="evidence" value="ECO:0007669"/>
    <property type="project" value="UniProtKB-SubCell"/>
</dbReference>
<evidence type="ECO:0000313" key="18">
    <source>
        <dbReference type="Proteomes" id="UP000694404"/>
    </source>
</evidence>
<dbReference type="InterPro" id="IPR011009">
    <property type="entry name" value="Kinase-like_dom_sf"/>
</dbReference>
<proteinExistence type="inferred from homology"/>
<dbReference type="GeneTree" id="ENSGT00940000155956"/>
<evidence type="ECO:0000313" key="17">
    <source>
        <dbReference type="Ensembl" id="ENSCABP00000013148.1"/>
    </source>
</evidence>
<feature type="repeat" description="ANK" evidence="15">
    <location>
        <begin position="66"/>
        <end position="87"/>
    </location>
</feature>
<protein>
    <recommendedName>
        <fullName evidence="13">Scaffold protein ILK</fullName>
    </recommendedName>
    <alternativeName>
        <fullName evidence="12">ILK-1</fullName>
    </alternativeName>
    <alternativeName>
        <fullName evidence="11">ILK-2</fullName>
    </alternativeName>
    <alternativeName>
        <fullName evidence="14">Inactive integrin-linked kinase</fullName>
    </alternativeName>
    <alternativeName>
        <fullName evidence="10">p59ILK</fullName>
    </alternativeName>
</protein>
<dbReference type="SMART" id="SM00248">
    <property type="entry name" value="ANK"/>
    <property type="match status" value="2"/>
</dbReference>
<keyword evidence="7" id="KW-0677">Repeat</keyword>
<dbReference type="FunFam" id="1.10.510.10:FF:000187">
    <property type="entry name" value="integrin-linked protein kinase"/>
    <property type="match status" value="1"/>
</dbReference>
<dbReference type="GO" id="GO:0005925">
    <property type="term" value="C:focal adhesion"/>
    <property type="evidence" value="ECO:0007669"/>
    <property type="project" value="TreeGrafter"/>
</dbReference>
<dbReference type="PIRSF" id="PIRSF000654">
    <property type="entry name" value="Integrin-linked_kinase"/>
    <property type="match status" value="1"/>
</dbReference>
<evidence type="ECO:0000256" key="15">
    <source>
        <dbReference type="PROSITE-ProRule" id="PRU00023"/>
    </source>
</evidence>
<dbReference type="AlphaFoldDB" id="A0A8C0GU39"/>
<feature type="domain" description="Protein kinase" evidence="16">
    <location>
        <begin position="160"/>
        <end position="413"/>
    </location>
</feature>
<evidence type="ECO:0000256" key="9">
    <source>
        <dbReference type="ARBA" id="ARBA00023136"/>
    </source>
</evidence>
<dbReference type="PROSITE" id="PS50011">
    <property type="entry name" value="PROTEIN_KINASE_DOM"/>
    <property type="match status" value="1"/>
</dbReference>
<dbReference type="PROSITE" id="PS50088">
    <property type="entry name" value="ANK_REPEAT"/>
    <property type="match status" value="2"/>
</dbReference>
<evidence type="ECO:0000256" key="1">
    <source>
        <dbReference type="ARBA" id="ARBA00004202"/>
    </source>
</evidence>
<evidence type="ECO:0000256" key="12">
    <source>
        <dbReference type="ARBA" id="ARBA00030970"/>
    </source>
</evidence>
<dbReference type="PANTHER" id="PTHR44329:SF57">
    <property type="entry name" value="INTEGRIN-LINKED PROTEIN KINASE"/>
    <property type="match status" value="1"/>
</dbReference>
<dbReference type="InterPro" id="IPR002110">
    <property type="entry name" value="Ankyrin_rpt"/>
</dbReference>
<dbReference type="PANTHER" id="PTHR44329">
    <property type="entry name" value="SERINE/THREONINE-PROTEIN KINASE TNNI3K-RELATED"/>
    <property type="match status" value="1"/>
</dbReference>
<evidence type="ECO:0000256" key="10">
    <source>
        <dbReference type="ARBA" id="ARBA00029809"/>
    </source>
</evidence>
<comment type="similarity">
    <text evidence="4">Belongs to the protein kinase superfamily. TKL Ser/Thr protein kinase family.</text>
</comment>
<dbReference type="Pfam" id="PF07714">
    <property type="entry name" value="PK_Tyr_Ser-Thr"/>
    <property type="match status" value="1"/>
</dbReference>
<evidence type="ECO:0000256" key="11">
    <source>
        <dbReference type="ARBA" id="ARBA00030969"/>
    </source>
</evidence>
<evidence type="ECO:0000256" key="8">
    <source>
        <dbReference type="ARBA" id="ARBA00023043"/>
    </source>
</evidence>
<dbReference type="SUPFAM" id="SSF56112">
    <property type="entry name" value="Protein kinase-like (PK-like)"/>
    <property type="match status" value="1"/>
</dbReference>
<evidence type="ECO:0000256" key="7">
    <source>
        <dbReference type="ARBA" id="ARBA00022737"/>
    </source>
</evidence>
<sequence length="419" mass="47666">MDDIFTQCREGNAVAVRLWLDNTENDLNQGDDHGFSPLHWACREGRSTVVDMLIMRGARINVMNRGDDTPLHLAASHGHRDIVQKVLGGADIHAVQFWLFWPAPPSPLVLNVSISPERAEKLGQSLTKIPYKDTFWKGTTRTRPRNGTLNKLAGIDFKQLSLAHKLNENQSGELWKGRWQGNDIVIKVMKIRDWTTRKSRDFNEEHPKLRIFSHPNVLPVLGACQSPPAPHPIIITHWMPYGSLYNVLHEGTNFVVDQMQAVKFALDIARGMAFLHTLEPLIPRHNLNSRSIMIDEDMTARISMADVKFSFQCPGRMYAPAWVAPEALQKKPEEINRRSADMWSFAVLLWELVTREVPFADLSNMEIGMKVALEGLRPTIPPGISPHICKLMKICMNEDPAKRPKFDMIVPILEKMQEK</sequence>
<dbReference type="InterPro" id="IPR000719">
    <property type="entry name" value="Prot_kinase_dom"/>
</dbReference>
<evidence type="ECO:0000256" key="5">
    <source>
        <dbReference type="ARBA" id="ARBA00022475"/>
    </source>
</evidence>
<dbReference type="GO" id="GO:0005524">
    <property type="term" value="F:ATP binding"/>
    <property type="evidence" value="ECO:0007669"/>
    <property type="project" value="InterPro"/>
</dbReference>
<evidence type="ECO:0000256" key="3">
    <source>
        <dbReference type="ARBA" id="ARBA00004544"/>
    </source>
</evidence>
<reference evidence="17" key="2">
    <citation type="submission" date="2025-09" db="UniProtKB">
        <authorList>
            <consortium name="Ensembl"/>
        </authorList>
    </citation>
    <scope>IDENTIFICATION</scope>
</reference>
<dbReference type="InterPro" id="IPR035692">
    <property type="entry name" value="PK_ILK"/>
</dbReference>
<dbReference type="PROSITE" id="PS50297">
    <property type="entry name" value="ANK_REP_REGION"/>
    <property type="match status" value="2"/>
</dbReference>
<dbReference type="GO" id="GO:0001725">
    <property type="term" value="C:stress fiber"/>
    <property type="evidence" value="ECO:0007669"/>
    <property type="project" value="TreeGrafter"/>
</dbReference>
<name>A0A8C0GU39_CHEAB</name>